<dbReference type="VEuPathDB" id="ToxoDB:ETH_00043230"/>
<reference evidence="2" key="2">
    <citation type="submission" date="2013-10" db="EMBL/GenBank/DDBJ databases">
        <authorList>
            <person name="Aslett M."/>
        </authorList>
    </citation>
    <scope>NUCLEOTIDE SEQUENCE [LARGE SCALE GENOMIC DNA]</scope>
    <source>
        <strain evidence="2">Houghton</strain>
    </source>
</reference>
<dbReference type="GeneID" id="25257685"/>
<sequence length="115" mass="12577">MLLLRLLLLLGGLLQISIDRLEEEGRKINKAGCSSSSAAAAMSPAAARAAALADRIVHLLLRPLLTQEELLSLFETEAPFCIPWADVNELCHIVVDIFKEEDMVLNLRAPIKEAS</sequence>
<evidence type="ECO:0000313" key="3">
    <source>
        <dbReference type="Proteomes" id="UP000030747"/>
    </source>
</evidence>
<feature type="signal peptide" evidence="1">
    <location>
        <begin position="1"/>
        <end position="18"/>
    </location>
</feature>
<dbReference type="Proteomes" id="UP000030747">
    <property type="component" value="Unassembled WGS sequence"/>
</dbReference>
<gene>
    <name evidence="2" type="ORF">ETH_00043230</name>
</gene>
<name>U6L7P6_EIMTE</name>
<evidence type="ECO:0000256" key="1">
    <source>
        <dbReference type="SAM" id="SignalP"/>
    </source>
</evidence>
<evidence type="ECO:0000313" key="2">
    <source>
        <dbReference type="EMBL" id="CDJ44589.1"/>
    </source>
</evidence>
<feature type="chain" id="PRO_5004673672" evidence="1">
    <location>
        <begin position="19"/>
        <end position="115"/>
    </location>
</feature>
<proteinExistence type="predicted"/>
<protein>
    <submittedName>
        <fullName evidence="2">Protein serine/threonine phosphatase, putative / sortilin</fullName>
    </submittedName>
</protein>
<dbReference type="VEuPathDB" id="ToxoDB:ETH2_0842400"/>
<reference evidence="2" key="1">
    <citation type="submission" date="2013-10" db="EMBL/GenBank/DDBJ databases">
        <title>Genomic analysis of the causative agents of coccidiosis in chickens.</title>
        <authorList>
            <person name="Reid A.J."/>
            <person name="Blake D."/>
            <person name="Billington K."/>
            <person name="Browne H."/>
            <person name="Dunn M."/>
            <person name="Hung S."/>
            <person name="Kawahara F."/>
            <person name="Miranda-Saavedra D."/>
            <person name="Mourier T."/>
            <person name="Nagra H."/>
            <person name="Otto T.D."/>
            <person name="Rawlings N."/>
            <person name="Sanchez A."/>
            <person name="Sanders M."/>
            <person name="Subramaniam C."/>
            <person name="Tay Y."/>
            <person name="Dear P."/>
            <person name="Doerig C."/>
            <person name="Gruber A."/>
            <person name="Parkinson J."/>
            <person name="Shirley M."/>
            <person name="Wan K.L."/>
            <person name="Berriman M."/>
            <person name="Tomley F."/>
            <person name="Pain A."/>
        </authorList>
    </citation>
    <scope>NUCLEOTIDE SEQUENCE [LARGE SCALE GENOMIC DNA]</scope>
    <source>
        <strain evidence="2">Houghton</strain>
    </source>
</reference>
<keyword evidence="1" id="KW-0732">Signal</keyword>
<accession>U6L7P6</accession>
<organism evidence="2 3">
    <name type="scientific">Eimeria tenella</name>
    <name type="common">Coccidian parasite</name>
    <dbReference type="NCBI Taxonomy" id="5802"/>
    <lineage>
        <taxon>Eukaryota</taxon>
        <taxon>Sar</taxon>
        <taxon>Alveolata</taxon>
        <taxon>Apicomplexa</taxon>
        <taxon>Conoidasida</taxon>
        <taxon>Coccidia</taxon>
        <taxon>Eucoccidiorida</taxon>
        <taxon>Eimeriorina</taxon>
        <taxon>Eimeriidae</taxon>
        <taxon>Eimeria</taxon>
    </lineage>
</organism>
<dbReference type="EMBL" id="HG677334">
    <property type="protein sequence ID" value="CDJ44589.1"/>
    <property type="molecule type" value="Genomic_DNA"/>
</dbReference>
<dbReference type="AlphaFoldDB" id="U6L7P6"/>
<keyword evidence="3" id="KW-1185">Reference proteome</keyword>
<dbReference type="RefSeq" id="XP_013235337.1">
    <property type="nucleotide sequence ID" value="XM_013379883.1"/>
</dbReference>